<feature type="region of interest" description="Disordered" evidence="1">
    <location>
        <begin position="46"/>
        <end position="83"/>
    </location>
</feature>
<accession>A0A0A9A4W2</accession>
<organism evidence="2">
    <name type="scientific">Arundo donax</name>
    <name type="common">Giant reed</name>
    <name type="synonym">Donax arundinaceus</name>
    <dbReference type="NCBI Taxonomy" id="35708"/>
    <lineage>
        <taxon>Eukaryota</taxon>
        <taxon>Viridiplantae</taxon>
        <taxon>Streptophyta</taxon>
        <taxon>Embryophyta</taxon>
        <taxon>Tracheophyta</taxon>
        <taxon>Spermatophyta</taxon>
        <taxon>Magnoliopsida</taxon>
        <taxon>Liliopsida</taxon>
        <taxon>Poales</taxon>
        <taxon>Poaceae</taxon>
        <taxon>PACMAD clade</taxon>
        <taxon>Arundinoideae</taxon>
        <taxon>Arundineae</taxon>
        <taxon>Arundo</taxon>
    </lineage>
</organism>
<evidence type="ECO:0000313" key="2">
    <source>
        <dbReference type="EMBL" id="JAD46704.1"/>
    </source>
</evidence>
<reference evidence="2" key="2">
    <citation type="journal article" date="2015" name="Data Brief">
        <title>Shoot transcriptome of the giant reed, Arundo donax.</title>
        <authorList>
            <person name="Barrero R.A."/>
            <person name="Guerrero F.D."/>
            <person name="Moolhuijzen P."/>
            <person name="Goolsby J.A."/>
            <person name="Tidwell J."/>
            <person name="Bellgard S.E."/>
            <person name="Bellgard M.I."/>
        </authorList>
    </citation>
    <scope>NUCLEOTIDE SEQUENCE</scope>
    <source>
        <tissue evidence="2">Shoot tissue taken approximately 20 cm above the soil surface</tissue>
    </source>
</reference>
<sequence length="83" mass="8813">MLSCASSGTIAVARPLPFSFSYTAIAFSSGFPSSAPPHLASWPSNKPAFSGLSKNNRGSSEVWAPHRRHVPRGGADGGRRQRM</sequence>
<reference evidence="2" key="1">
    <citation type="submission" date="2014-09" db="EMBL/GenBank/DDBJ databases">
        <authorList>
            <person name="Magalhaes I.L.F."/>
            <person name="Oliveira U."/>
            <person name="Santos F.R."/>
            <person name="Vidigal T.H.D.A."/>
            <person name="Brescovit A.D."/>
            <person name="Santos A.J."/>
        </authorList>
    </citation>
    <scope>NUCLEOTIDE SEQUENCE</scope>
    <source>
        <tissue evidence="2">Shoot tissue taken approximately 20 cm above the soil surface</tissue>
    </source>
</reference>
<dbReference type="EMBL" id="GBRH01251191">
    <property type="protein sequence ID" value="JAD46704.1"/>
    <property type="molecule type" value="Transcribed_RNA"/>
</dbReference>
<proteinExistence type="predicted"/>
<evidence type="ECO:0000256" key="1">
    <source>
        <dbReference type="SAM" id="MobiDB-lite"/>
    </source>
</evidence>
<dbReference type="AlphaFoldDB" id="A0A0A9A4W2"/>
<name>A0A0A9A4W2_ARUDO</name>
<protein>
    <submittedName>
        <fullName evidence="2">Uncharacterized protein</fullName>
    </submittedName>
</protein>